<feature type="chain" id="PRO_5045645362" description="beta-N-acetylhexosaminidase" evidence="7">
    <location>
        <begin position="41"/>
        <end position="426"/>
    </location>
</feature>
<gene>
    <name evidence="9" type="ORF">Q9R02_08440</name>
</gene>
<comment type="similarity">
    <text evidence="2">Belongs to the glycosyl hydrolase 3 family.</text>
</comment>
<dbReference type="InterPro" id="IPR036962">
    <property type="entry name" value="Glyco_hydro_3_N_sf"/>
</dbReference>
<feature type="domain" description="Glycoside hydrolase family 3 N-terminal" evidence="8">
    <location>
        <begin position="94"/>
        <end position="402"/>
    </location>
</feature>
<evidence type="ECO:0000256" key="5">
    <source>
        <dbReference type="ARBA" id="ARBA00023295"/>
    </source>
</evidence>
<protein>
    <recommendedName>
        <fullName evidence="3">beta-N-acetylhexosaminidase</fullName>
        <ecNumber evidence="3">3.2.1.52</ecNumber>
    </recommendedName>
</protein>
<dbReference type="PANTHER" id="PTHR30480">
    <property type="entry name" value="BETA-HEXOSAMINIDASE-RELATED"/>
    <property type="match status" value="1"/>
</dbReference>
<dbReference type="EC" id="3.2.1.52" evidence="3"/>
<dbReference type="Pfam" id="PF00933">
    <property type="entry name" value="Glyco_hydro_3"/>
    <property type="match status" value="1"/>
</dbReference>
<dbReference type="GO" id="GO:0016787">
    <property type="term" value="F:hydrolase activity"/>
    <property type="evidence" value="ECO:0007669"/>
    <property type="project" value="UniProtKB-KW"/>
</dbReference>
<organism evidence="9 10">
    <name type="scientific">Arthrobacter horti</name>
    <dbReference type="NCBI Taxonomy" id="3068273"/>
    <lineage>
        <taxon>Bacteria</taxon>
        <taxon>Bacillati</taxon>
        <taxon>Actinomycetota</taxon>
        <taxon>Actinomycetes</taxon>
        <taxon>Micrococcales</taxon>
        <taxon>Micrococcaceae</taxon>
        <taxon>Arthrobacter</taxon>
    </lineage>
</organism>
<accession>A0ABT9INL5</accession>
<name>A0ABT9INL5_9MICC</name>
<dbReference type="PANTHER" id="PTHR30480:SF13">
    <property type="entry name" value="BETA-HEXOSAMINIDASE"/>
    <property type="match status" value="1"/>
</dbReference>
<evidence type="ECO:0000256" key="3">
    <source>
        <dbReference type="ARBA" id="ARBA00012663"/>
    </source>
</evidence>
<keyword evidence="4 9" id="KW-0378">Hydrolase</keyword>
<feature type="region of interest" description="Disordered" evidence="6">
    <location>
        <begin position="37"/>
        <end position="94"/>
    </location>
</feature>
<comment type="caution">
    <text evidence="9">The sequence shown here is derived from an EMBL/GenBank/DDBJ whole genome shotgun (WGS) entry which is preliminary data.</text>
</comment>
<evidence type="ECO:0000256" key="4">
    <source>
        <dbReference type="ARBA" id="ARBA00022801"/>
    </source>
</evidence>
<keyword evidence="5" id="KW-0326">Glycosidase</keyword>
<evidence type="ECO:0000256" key="2">
    <source>
        <dbReference type="ARBA" id="ARBA00005336"/>
    </source>
</evidence>
<keyword evidence="7" id="KW-0732">Signal</keyword>
<dbReference type="SUPFAM" id="SSF51445">
    <property type="entry name" value="(Trans)glycosidases"/>
    <property type="match status" value="1"/>
</dbReference>
<dbReference type="EMBL" id="JAVALS010000004">
    <property type="protein sequence ID" value="MDP5227177.1"/>
    <property type="molecule type" value="Genomic_DNA"/>
</dbReference>
<keyword evidence="10" id="KW-1185">Reference proteome</keyword>
<dbReference type="PROSITE" id="PS51257">
    <property type="entry name" value="PROKAR_LIPOPROTEIN"/>
    <property type="match status" value="1"/>
</dbReference>
<dbReference type="Gene3D" id="3.20.20.300">
    <property type="entry name" value="Glycoside hydrolase, family 3, N-terminal domain"/>
    <property type="match status" value="1"/>
</dbReference>
<evidence type="ECO:0000256" key="7">
    <source>
        <dbReference type="SAM" id="SignalP"/>
    </source>
</evidence>
<evidence type="ECO:0000313" key="9">
    <source>
        <dbReference type="EMBL" id="MDP5227177.1"/>
    </source>
</evidence>
<reference evidence="9 10" key="1">
    <citation type="submission" date="2023-08" db="EMBL/GenBank/DDBJ databases">
        <title>Arthrobacter horti sp. nov., isolated from forest soil.</title>
        <authorList>
            <person name="Park M."/>
        </authorList>
    </citation>
    <scope>NUCLEOTIDE SEQUENCE [LARGE SCALE GENOMIC DNA]</scope>
    <source>
        <strain evidence="9 10">YJM1</strain>
    </source>
</reference>
<dbReference type="InterPro" id="IPR001764">
    <property type="entry name" value="Glyco_hydro_3_N"/>
</dbReference>
<evidence type="ECO:0000259" key="8">
    <source>
        <dbReference type="Pfam" id="PF00933"/>
    </source>
</evidence>
<sequence length="426" mass="43496">MSGRSQAGRDRTGHRKAATAGAVLLALLSSLAGCSCQAQSAPAPSGTPTLSPTSASPSVTPTRTHSATPTPSNTPAPSHGVPGPTPTPPSGGLTLRQEAGQLFLVAAKANGSDLGAASAALQAGVGNFYLNGRTTAGVAATADVVAQLRGAVSSATPLAPLIASDQEGGQVQVLRGPGFSVIPSALQQGQLAPATLRADSQQWGSELRAAGLTMDLAPVLDTVPSAAFAPQNIPIGYYQRNYGFTPAAVSQSGNAFAQGMRAAGVRPVVKHFPGLGRVTANTDTSSDVRDTQTTRTDPYLQPFRDAVNSGVNWVMVSNAFYDRIDPARMAPFSPVIIGGMLRQDLGFQGVVMSDDLCSAVQLSGVSVTDRAIGFLEAGGTMAICADSGMAVQMLDAVVAQAQQDPAFRAVVENAFRLVQQTKAKGA</sequence>
<dbReference type="InterPro" id="IPR017853">
    <property type="entry name" value="GH"/>
</dbReference>
<comment type="catalytic activity">
    <reaction evidence="1">
        <text>Hydrolysis of terminal non-reducing N-acetyl-D-hexosamine residues in N-acetyl-beta-D-hexosaminides.</text>
        <dbReference type="EC" id="3.2.1.52"/>
    </reaction>
</comment>
<evidence type="ECO:0000313" key="10">
    <source>
        <dbReference type="Proteomes" id="UP001232725"/>
    </source>
</evidence>
<feature type="compositionally biased region" description="Low complexity" evidence="6">
    <location>
        <begin position="40"/>
        <end position="82"/>
    </location>
</feature>
<evidence type="ECO:0000256" key="1">
    <source>
        <dbReference type="ARBA" id="ARBA00001231"/>
    </source>
</evidence>
<dbReference type="InterPro" id="IPR050226">
    <property type="entry name" value="NagZ_Beta-hexosaminidase"/>
</dbReference>
<feature type="signal peptide" evidence="7">
    <location>
        <begin position="1"/>
        <end position="40"/>
    </location>
</feature>
<proteinExistence type="inferred from homology"/>
<evidence type="ECO:0000256" key="6">
    <source>
        <dbReference type="SAM" id="MobiDB-lite"/>
    </source>
</evidence>
<dbReference type="Proteomes" id="UP001232725">
    <property type="component" value="Unassembled WGS sequence"/>
</dbReference>
<dbReference type="RefSeq" id="WP_305996226.1">
    <property type="nucleotide sequence ID" value="NZ_JAVALS010000004.1"/>
</dbReference>